<dbReference type="Proteomes" id="UP000324748">
    <property type="component" value="Unassembled WGS sequence"/>
</dbReference>
<organism evidence="2 3">
    <name type="scientific">Puccinia graminis f. sp. tritici</name>
    <dbReference type="NCBI Taxonomy" id="56615"/>
    <lineage>
        <taxon>Eukaryota</taxon>
        <taxon>Fungi</taxon>
        <taxon>Dikarya</taxon>
        <taxon>Basidiomycota</taxon>
        <taxon>Pucciniomycotina</taxon>
        <taxon>Pucciniomycetes</taxon>
        <taxon>Pucciniales</taxon>
        <taxon>Pucciniaceae</taxon>
        <taxon>Puccinia</taxon>
    </lineage>
</organism>
<feature type="signal peptide" evidence="1">
    <location>
        <begin position="1"/>
        <end position="18"/>
    </location>
</feature>
<protein>
    <submittedName>
        <fullName evidence="2">Uncharacterized protein</fullName>
    </submittedName>
</protein>
<keyword evidence="1" id="KW-0732">Signal</keyword>
<evidence type="ECO:0000313" key="3">
    <source>
        <dbReference type="Proteomes" id="UP000324748"/>
    </source>
</evidence>
<accession>A0A5B0PSD3</accession>
<name>A0A5B0PSD3_PUCGR</name>
<feature type="chain" id="PRO_5023049103" evidence="1">
    <location>
        <begin position="19"/>
        <end position="92"/>
    </location>
</feature>
<dbReference type="AlphaFoldDB" id="A0A5B0PSD3"/>
<evidence type="ECO:0000256" key="1">
    <source>
        <dbReference type="SAM" id="SignalP"/>
    </source>
</evidence>
<sequence length="92" mass="10333">MVSIYSLVVAMLLQVILATPSLSTSNEIAFSDSEVLLQPRKQLAKRMSHDVQASYTECAICQNDTEIKNIQHAQIAELLIQCYLKDTGKEKY</sequence>
<keyword evidence="3" id="KW-1185">Reference proteome</keyword>
<proteinExistence type="predicted"/>
<comment type="caution">
    <text evidence="2">The sequence shown here is derived from an EMBL/GenBank/DDBJ whole genome shotgun (WGS) entry which is preliminary data.</text>
</comment>
<dbReference type="EMBL" id="VSWC01000042">
    <property type="protein sequence ID" value="KAA1103388.1"/>
    <property type="molecule type" value="Genomic_DNA"/>
</dbReference>
<evidence type="ECO:0000313" key="2">
    <source>
        <dbReference type="EMBL" id="KAA1103388.1"/>
    </source>
</evidence>
<gene>
    <name evidence="2" type="ORF">PGT21_016525</name>
</gene>
<reference evidence="2 3" key="1">
    <citation type="submission" date="2019-05" db="EMBL/GenBank/DDBJ databases">
        <title>Emergence of the Ug99 lineage of the wheat stem rust pathogen through somatic hybridization.</title>
        <authorList>
            <person name="Li F."/>
            <person name="Upadhyaya N.M."/>
            <person name="Sperschneider J."/>
            <person name="Matny O."/>
            <person name="Nguyen-Phuc H."/>
            <person name="Mago R."/>
            <person name="Raley C."/>
            <person name="Miller M.E."/>
            <person name="Silverstein K.A.T."/>
            <person name="Henningsen E."/>
            <person name="Hirsch C.D."/>
            <person name="Visser B."/>
            <person name="Pretorius Z.A."/>
            <person name="Steffenson B.J."/>
            <person name="Schwessinger B."/>
            <person name="Dodds P.N."/>
            <person name="Figueroa M."/>
        </authorList>
    </citation>
    <scope>NUCLEOTIDE SEQUENCE [LARGE SCALE GENOMIC DNA]</scope>
    <source>
        <strain evidence="2">21-0</strain>
    </source>
</reference>